<accession>A0AAJ7FHL1</accession>
<dbReference type="SMART" id="SM00365">
    <property type="entry name" value="LRR_SD22"/>
    <property type="match status" value="3"/>
</dbReference>
<keyword evidence="2" id="KW-0677">Repeat</keyword>
<dbReference type="Proteomes" id="UP000694920">
    <property type="component" value="Unplaced"/>
</dbReference>
<dbReference type="GeneID" id="107266359"/>
<dbReference type="PROSITE" id="PS51450">
    <property type="entry name" value="LRR"/>
    <property type="match status" value="1"/>
</dbReference>
<dbReference type="PANTHER" id="PTHR18849">
    <property type="entry name" value="LEUCINE RICH REPEAT PROTEIN"/>
    <property type="match status" value="1"/>
</dbReference>
<dbReference type="AlphaFoldDB" id="A0AAJ7FHL1"/>
<dbReference type="KEGG" id="ccin:107266359"/>
<keyword evidence="1" id="KW-0433">Leucine-rich repeat</keyword>
<dbReference type="Pfam" id="PF13516">
    <property type="entry name" value="LRR_6"/>
    <property type="match status" value="1"/>
</dbReference>
<sequence>MSGDSLDLGMQEFVGEVDFSGNEEEGVEQEVSSRILTRDEASKCLCNLGKIDSGLGYAYLSIKASDMGLTDISVIPCFRNVIYVDVSGNRLTPDAMSVLTSMTFLLMLQADRNGLPTGSMEPMLYLQVLTLNRNNITNTTGISHKLLECLELNYNGIKNVSLNPYLLKNLKILELRGNAISGMGGIYCPTLVRLYLAENWLTIIEGLETLVNLSVLHIRANKIEVLDGFENPHSCPKLTYLNLRNNCLRGMDEIRKLRYLVKLESLIIMENNLDMGEESAYRIPVLRILPNLKRIDKDPVLEDERVEASDILQ</sequence>
<dbReference type="InterPro" id="IPR001611">
    <property type="entry name" value="Leu-rich_rpt"/>
</dbReference>
<proteinExistence type="predicted"/>
<keyword evidence="3" id="KW-1185">Reference proteome</keyword>
<dbReference type="SUPFAM" id="SSF52058">
    <property type="entry name" value="L domain-like"/>
    <property type="match status" value="1"/>
</dbReference>
<dbReference type="RefSeq" id="XP_015592239.1">
    <property type="nucleotide sequence ID" value="XM_015736753.2"/>
</dbReference>
<evidence type="ECO:0000256" key="2">
    <source>
        <dbReference type="ARBA" id="ARBA00022737"/>
    </source>
</evidence>
<reference evidence="4" key="1">
    <citation type="submission" date="2025-08" db="UniProtKB">
        <authorList>
            <consortium name="RefSeq"/>
        </authorList>
    </citation>
    <scope>IDENTIFICATION</scope>
</reference>
<gene>
    <name evidence="4" type="primary">LOC107266359</name>
</gene>
<evidence type="ECO:0000313" key="3">
    <source>
        <dbReference type="Proteomes" id="UP000694920"/>
    </source>
</evidence>
<protein>
    <submittedName>
        <fullName evidence="4">Leucine-rich repeat-containing protein 23</fullName>
    </submittedName>
</protein>
<dbReference type="PANTHER" id="PTHR18849:SF3">
    <property type="entry name" value="LEUCINE RICH REPEAT CONTAINING 23"/>
    <property type="match status" value="1"/>
</dbReference>
<evidence type="ECO:0000256" key="1">
    <source>
        <dbReference type="ARBA" id="ARBA00022614"/>
    </source>
</evidence>
<name>A0AAJ7FHL1_CEPCN</name>
<dbReference type="Gene3D" id="3.80.10.10">
    <property type="entry name" value="Ribonuclease Inhibitor"/>
    <property type="match status" value="2"/>
</dbReference>
<organism evidence="3 4">
    <name type="scientific">Cephus cinctus</name>
    <name type="common">Wheat stem sawfly</name>
    <dbReference type="NCBI Taxonomy" id="211228"/>
    <lineage>
        <taxon>Eukaryota</taxon>
        <taxon>Metazoa</taxon>
        <taxon>Ecdysozoa</taxon>
        <taxon>Arthropoda</taxon>
        <taxon>Hexapoda</taxon>
        <taxon>Insecta</taxon>
        <taxon>Pterygota</taxon>
        <taxon>Neoptera</taxon>
        <taxon>Endopterygota</taxon>
        <taxon>Hymenoptera</taxon>
        <taxon>Cephoidea</taxon>
        <taxon>Cephidae</taxon>
        <taxon>Cephus</taxon>
    </lineage>
</organism>
<dbReference type="InterPro" id="IPR032675">
    <property type="entry name" value="LRR_dom_sf"/>
</dbReference>
<evidence type="ECO:0000313" key="4">
    <source>
        <dbReference type="RefSeq" id="XP_015592239.1"/>
    </source>
</evidence>